<feature type="coiled-coil region" evidence="5">
    <location>
        <begin position="105"/>
        <end position="172"/>
    </location>
</feature>
<keyword evidence="2" id="KW-0812">Transmembrane</keyword>
<evidence type="ECO:0000256" key="1">
    <source>
        <dbReference type="ARBA" id="ARBA00004167"/>
    </source>
</evidence>
<comment type="subcellular location">
    <subcellularLocation>
        <location evidence="1">Membrane</location>
        <topology evidence="1">Single-pass membrane protein</topology>
    </subcellularLocation>
</comment>
<dbReference type="InterPro" id="IPR050739">
    <property type="entry name" value="MFP"/>
</dbReference>
<keyword evidence="3" id="KW-1133">Transmembrane helix</keyword>
<reference evidence="6" key="1">
    <citation type="submission" date="2022-04" db="EMBL/GenBank/DDBJ databases">
        <title>Tomato heritable bacteria conferring resistance against bacterial wilt.</title>
        <authorList>
            <person name="Yin J."/>
        </authorList>
    </citation>
    <scope>NUCLEOTIDE SEQUENCE</scope>
    <source>
        <strain evidence="6">Cra20</strain>
    </source>
</reference>
<accession>A0ABU3N4D7</accession>
<evidence type="ECO:0000313" key="6">
    <source>
        <dbReference type="EMBL" id="MDT8759337.1"/>
    </source>
</evidence>
<proteinExistence type="predicted"/>
<comment type="caution">
    <text evidence="6">The sequence shown here is derived from an EMBL/GenBank/DDBJ whole genome shotgun (WGS) entry which is preliminary data.</text>
</comment>
<dbReference type="PANTHER" id="PTHR30386:SF26">
    <property type="entry name" value="TRANSPORT PROTEIN COMB"/>
    <property type="match status" value="1"/>
</dbReference>
<protein>
    <submittedName>
        <fullName evidence="6">HlyD family secretion protein</fullName>
    </submittedName>
</protein>
<gene>
    <name evidence="6" type="ORF">MZO42_11570</name>
</gene>
<keyword evidence="5" id="KW-0175">Coiled coil</keyword>
<name>A0ABU3N4D7_9SPHN</name>
<sequence length="320" mass="34727">MVKKGSPLLSISSGVSRADGGSFAAHRAAILLSDEQAMLAQAGVRAGRADAEESSHLKQVELSRSQIADLTSQEVLQKEIIRASVSELERIADVAQRGYIPRSEMDAKRKNLAIERQRLSELSAQLAQKKSDLEIQLLSARTSGPVARQEHVENLARERNALRLKLADLAEQDAYTITAPVDGRVGSLQVAPDLDVKPAAALMAISPVDQAQFVQLRATAKVVSRLQVGQKLDIFIGDESRAWPGEITDVASSSLQPGELVDPNGESEAVYLVRARLVGNPVHGPVQTRFRSGVSVQARVAPKSMTIFSWLLSRFLGRRE</sequence>
<organism evidence="6">
    <name type="scientific">Sphingomonas psychrotolerans</name>
    <dbReference type="NCBI Taxonomy" id="1327635"/>
    <lineage>
        <taxon>Bacteria</taxon>
        <taxon>Pseudomonadati</taxon>
        <taxon>Pseudomonadota</taxon>
        <taxon>Alphaproteobacteria</taxon>
        <taxon>Sphingomonadales</taxon>
        <taxon>Sphingomonadaceae</taxon>
        <taxon>Sphingomonas</taxon>
    </lineage>
</organism>
<keyword evidence="4" id="KW-0472">Membrane</keyword>
<evidence type="ECO:0000256" key="5">
    <source>
        <dbReference type="SAM" id="Coils"/>
    </source>
</evidence>
<evidence type="ECO:0000256" key="3">
    <source>
        <dbReference type="ARBA" id="ARBA00022989"/>
    </source>
</evidence>
<dbReference type="EMBL" id="JALMLT010000002">
    <property type="protein sequence ID" value="MDT8759337.1"/>
    <property type="molecule type" value="Genomic_DNA"/>
</dbReference>
<dbReference type="PANTHER" id="PTHR30386">
    <property type="entry name" value="MEMBRANE FUSION SUBUNIT OF EMRAB-TOLC MULTIDRUG EFFLUX PUMP"/>
    <property type="match status" value="1"/>
</dbReference>
<evidence type="ECO:0000256" key="2">
    <source>
        <dbReference type="ARBA" id="ARBA00022692"/>
    </source>
</evidence>
<evidence type="ECO:0000256" key="4">
    <source>
        <dbReference type="ARBA" id="ARBA00023136"/>
    </source>
</evidence>